<evidence type="ECO:0000313" key="2">
    <source>
        <dbReference type="Proteomes" id="UP001017257"/>
    </source>
</evidence>
<keyword evidence="1" id="KW-0614">Plasmid</keyword>
<dbReference type="InterPro" id="IPR045372">
    <property type="entry name" value="YidB"/>
</dbReference>
<geneLocation type="plasmid" evidence="1 2">
    <name>pR24_1</name>
</geneLocation>
<keyword evidence="2" id="KW-1185">Reference proteome</keyword>
<name>A0ABY5RYP5_9HYPH</name>
<accession>A0ABY5RYP5</accession>
<dbReference type="RefSeq" id="WP_210272026.1">
    <property type="nucleotide sequence ID" value="NZ_CP102846.1"/>
</dbReference>
<sequence>MQFLDEAARGIYGPSAIGIDPSSPIAVAIAALLTSRDSHEYGEGISQLLDRFTHCGHGAIAQSWVDIGGNQPVTPNQLEKALGPATIHALARQSGLPSQEMLTQLSQHLPDVVDKLTPLGHAPEAFGMANR</sequence>
<dbReference type="Gene3D" id="1.10.10.690">
    <property type="entry name" value="YidB-like"/>
    <property type="match status" value="1"/>
</dbReference>
<dbReference type="InterPro" id="IPR027405">
    <property type="entry name" value="YidB-like"/>
</dbReference>
<dbReference type="Proteomes" id="UP001017257">
    <property type="component" value="Plasmid pR24_1"/>
</dbReference>
<organism evidence="1 2">
    <name type="scientific">Microvirga terrae</name>
    <dbReference type="NCBI Taxonomy" id="2740529"/>
    <lineage>
        <taxon>Bacteria</taxon>
        <taxon>Pseudomonadati</taxon>
        <taxon>Pseudomonadota</taxon>
        <taxon>Alphaproteobacteria</taxon>
        <taxon>Hyphomicrobiales</taxon>
        <taxon>Methylobacteriaceae</taxon>
        <taxon>Microvirga</taxon>
    </lineage>
</organism>
<protein>
    <submittedName>
        <fullName evidence="1">YidB family protein</fullName>
    </submittedName>
</protein>
<proteinExistence type="predicted"/>
<gene>
    <name evidence="1" type="ORF">HPT29_024825</name>
</gene>
<evidence type="ECO:0000313" key="1">
    <source>
        <dbReference type="EMBL" id="UVF22385.1"/>
    </source>
</evidence>
<reference evidence="1" key="1">
    <citation type="submission" date="2022-08" db="EMBL/GenBank/DDBJ databases">
        <title>Microvirga terrae sp. nov., isolated from soil.</title>
        <authorList>
            <person name="Kim K.H."/>
            <person name="Seo Y.L."/>
            <person name="Kim J.M."/>
            <person name="Lee J.K."/>
            <person name="Han D.M."/>
            <person name="Jeon C.O."/>
        </authorList>
    </citation>
    <scope>NUCLEOTIDE SEQUENCE</scope>
    <source>
        <strain evidence="1">R24</strain>
        <plasmid evidence="1">pR24_1</plasmid>
    </source>
</reference>
<dbReference type="SUPFAM" id="SSF140804">
    <property type="entry name" value="YidB-like"/>
    <property type="match status" value="1"/>
</dbReference>
<dbReference type="EMBL" id="CP102846">
    <property type="protein sequence ID" value="UVF22385.1"/>
    <property type="molecule type" value="Genomic_DNA"/>
</dbReference>
<dbReference type="Pfam" id="PF20159">
    <property type="entry name" value="YidB"/>
    <property type="match status" value="1"/>
</dbReference>